<name>U3ARE8_9RHOB</name>
<dbReference type="InterPro" id="IPR020904">
    <property type="entry name" value="Sc_DH/Rdtase_CS"/>
</dbReference>
<proteinExistence type="inferred from homology"/>
<dbReference type="PROSITE" id="PS00061">
    <property type="entry name" value="ADH_SHORT"/>
    <property type="match status" value="1"/>
</dbReference>
<dbReference type="eggNOG" id="COG0300">
    <property type="taxonomic scope" value="Bacteria"/>
</dbReference>
<dbReference type="CDD" id="cd05233">
    <property type="entry name" value="SDR_c"/>
    <property type="match status" value="1"/>
</dbReference>
<dbReference type="PRINTS" id="PR00081">
    <property type="entry name" value="GDHRDH"/>
</dbReference>
<dbReference type="EMBL" id="BATB01000077">
    <property type="protein sequence ID" value="GAD57303.1"/>
    <property type="molecule type" value="Genomic_DNA"/>
</dbReference>
<evidence type="ECO:0000256" key="2">
    <source>
        <dbReference type="ARBA" id="ARBA00023002"/>
    </source>
</evidence>
<dbReference type="Gene3D" id="3.40.50.720">
    <property type="entry name" value="NAD(P)-binding Rossmann-like Domain"/>
    <property type="match status" value="1"/>
</dbReference>
<dbReference type="PANTHER" id="PTHR44196:SF2">
    <property type="entry name" value="SHORT-CHAIN DEHYDROGENASE-RELATED"/>
    <property type="match status" value="1"/>
</dbReference>
<comment type="caution">
    <text evidence="3">The sequence shown here is derived from an EMBL/GenBank/DDBJ whole genome shotgun (WGS) entry which is preliminary data.</text>
</comment>
<dbReference type="STRING" id="1337093.MBELCI_3355"/>
<keyword evidence="4" id="KW-1185">Reference proteome</keyword>
<evidence type="ECO:0000256" key="1">
    <source>
        <dbReference type="ARBA" id="ARBA00006484"/>
    </source>
</evidence>
<gene>
    <name evidence="3" type="ORF">MBELCI_3355</name>
</gene>
<reference evidence="3" key="1">
    <citation type="journal article" date="2013" name="Genome Announc.">
        <title>Draft Genome Sequence of Loktanella cinnabarina LL-001T, Isolated from Deep-Sea Floor Sediment.</title>
        <authorList>
            <person name="Nishi S."/>
            <person name="Tsubouchi T."/>
            <person name="Takaki Y."/>
            <person name="Koyanagi R."/>
            <person name="Satoh N."/>
            <person name="Maruyama T."/>
            <person name="Hatada Y."/>
        </authorList>
    </citation>
    <scope>NUCLEOTIDE SEQUENCE [LARGE SCALE GENOMIC DNA]</scope>
    <source>
        <strain evidence="3">LL-001</strain>
    </source>
</reference>
<keyword evidence="2" id="KW-0560">Oxidoreductase</keyword>
<dbReference type="Pfam" id="PF00106">
    <property type="entry name" value="adh_short"/>
    <property type="match status" value="1"/>
</dbReference>
<dbReference type="GO" id="GO:0016491">
    <property type="term" value="F:oxidoreductase activity"/>
    <property type="evidence" value="ECO:0007669"/>
    <property type="project" value="UniProtKB-KW"/>
</dbReference>
<accession>U3ARE8</accession>
<dbReference type="AlphaFoldDB" id="U3ARE8"/>
<protein>
    <submittedName>
        <fullName evidence="3">Short chain oxidoreductase</fullName>
    </submittedName>
</protein>
<dbReference type="PANTHER" id="PTHR44196">
    <property type="entry name" value="DEHYDROGENASE/REDUCTASE SDR FAMILY MEMBER 7B"/>
    <property type="match status" value="1"/>
</dbReference>
<comment type="similarity">
    <text evidence="1">Belongs to the short-chain dehydrogenases/reductases (SDR) family.</text>
</comment>
<dbReference type="RefSeq" id="WP_021695402.1">
    <property type="nucleotide sequence ID" value="NZ_BATB01000077.1"/>
</dbReference>
<evidence type="ECO:0000313" key="4">
    <source>
        <dbReference type="Proteomes" id="UP000016566"/>
    </source>
</evidence>
<evidence type="ECO:0000313" key="3">
    <source>
        <dbReference type="EMBL" id="GAD57303.1"/>
    </source>
</evidence>
<organism evidence="3 4">
    <name type="scientific">Limimaricola cinnabarinus LL-001</name>
    <dbReference type="NCBI Taxonomy" id="1337093"/>
    <lineage>
        <taxon>Bacteria</taxon>
        <taxon>Pseudomonadati</taxon>
        <taxon>Pseudomonadota</taxon>
        <taxon>Alphaproteobacteria</taxon>
        <taxon>Rhodobacterales</taxon>
        <taxon>Paracoccaceae</taxon>
        <taxon>Limimaricola</taxon>
    </lineage>
</organism>
<sequence length="262" mass="27716">MSRSGHFAVVTGASTGIGFELARLAVEDGHDVLIVAEEAAIKAAGAKLSTAAAAAVETLRADLATEHGVAELFERIGARRVDYFMANAGVGLGHAFLDQEWDEIERVIDLNVKGTTATLQRVLRDMVARGQGRVLVTGSIAGMIPGSYQAVYNASKAYLDNLSLALGSELDDTGVTVTCLRPGPVDTPFFERAHMEDTPVGQDDGKADPAKVARDGYDAMMKGESGITSGFMNKVQAALTGVLPEPVLAQMHRRMAEPEGEE</sequence>
<dbReference type="InterPro" id="IPR036291">
    <property type="entry name" value="NAD(P)-bd_dom_sf"/>
</dbReference>
<dbReference type="SUPFAM" id="SSF51735">
    <property type="entry name" value="NAD(P)-binding Rossmann-fold domains"/>
    <property type="match status" value="1"/>
</dbReference>
<dbReference type="GO" id="GO:0016020">
    <property type="term" value="C:membrane"/>
    <property type="evidence" value="ECO:0007669"/>
    <property type="project" value="TreeGrafter"/>
</dbReference>
<dbReference type="InterPro" id="IPR002347">
    <property type="entry name" value="SDR_fam"/>
</dbReference>
<dbReference type="OrthoDB" id="9808814at2"/>
<dbReference type="Proteomes" id="UP000016566">
    <property type="component" value="Unassembled WGS sequence"/>
</dbReference>